<comment type="caution">
    <text evidence="4">The sequence shown here is derived from an EMBL/GenBank/DDBJ whole genome shotgun (WGS) entry which is preliminary data.</text>
</comment>
<name>A0ABU0W5S2_9GAMM</name>
<evidence type="ECO:0000259" key="3">
    <source>
        <dbReference type="Pfam" id="PF08386"/>
    </source>
</evidence>
<dbReference type="EMBL" id="JAVDDT010000003">
    <property type="protein sequence ID" value="MDQ2069371.1"/>
    <property type="molecule type" value="Genomic_DNA"/>
</dbReference>
<dbReference type="InterPro" id="IPR029058">
    <property type="entry name" value="AB_hydrolase_fold"/>
</dbReference>
<accession>A0ABU0W5S2</accession>
<organism evidence="4 5">
    <name type="scientific">Natronospira bacteriovora</name>
    <dbReference type="NCBI Taxonomy" id="3069753"/>
    <lineage>
        <taxon>Bacteria</taxon>
        <taxon>Pseudomonadati</taxon>
        <taxon>Pseudomonadota</taxon>
        <taxon>Gammaproteobacteria</taxon>
        <taxon>Natronospirales</taxon>
        <taxon>Natronospiraceae</taxon>
        <taxon>Natronospira</taxon>
    </lineage>
</organism>
<sequence>MIHSLRLGLVAATLLCLLGVAFLLLQRVGSERDPAEPVGLPSLASGSAIDWHDCDDRVPGGVLARCAWFDTGVRDGAGNAVRLPLLLIRRDGEPAHGPLTVHLPGGPGAPGGTDSDSAWMWGAWLLSNRFPGRLLVFDPRGTGEAEPRLACPGRQQQVSQMLAQAMSPQEEAAASRDRLAACRQQLLDVGIEPEQFAAHHMLVDVPDILDAMGEHRVRLLGLSHGSRLALALMREHPRRFSAAILDGVFPPHIDPLGSLAEVYGQSLERLFSHCRQQDDCRELELESRFDALYERLAAQPRPVSFLGPGGSAKLIWLDERRFSDIVFAAQAYPESLADLPAAIVAAEGGDFSRLASLLDQVLLPALSPDGNDPVYWASICAEAPAVDAHALDGKIESASHGHRLSPSLWHYHPCDNGWGGQGLPNAFRVPVRVNHRVLLVAGELDPVTPAAWAVDQANRLPDAHLLLARGRTHGLVFSNRCVSEAVMDFLRDPSRSDLPGACPAPRRVFDIPGGGD</sequence>
<reference evidence="4 5" key="1">
    <citation type="submission" date="2023-08" db="EMBL/GenBank/DDBJ databases">
        <title>Whole-genome sequencing of halo(alkali)philic microorganisms from hypersaline lakes.</title>
        <authorList>
            <person name="Sorokin D.Y."/>
            <person name="Abbas B."/>
            <person name="Merkel A.Y."/>
        </authorList>
    </citation>
    <scope>NUCLEOTIDE SEQUENCE [LARGE SCALE GENOMIC DNA]</scope>
    <source>
        <strain evidence="4 5">AB-CW4</strain>
    </source>
</reference>
<keyword evidence="4" id="KW-0378">Hydrolase</keyword>
<dbReference type="Pfam" id="PF00561">
    <property type="entry name" value="Abhydrolase_1"/>
    <property type="match status" value="1"/>
</dbReference>
<dbReference type="SUPFAM" id="SSF53474">
    <property type="entry name" value="alpha/beta-Hydrolases"/>
    <property type="match status" value="1"/>
</dbReference>
<dbReference type="PANTHER" id="PTHR43722">
    <property type="entry name" value="PROLINE IMINOPEPTIDASE"/>
    <property type="match status" value="1"/>
</dbReference>
<evidence type="ECO:0000313" key="5">
    <source>
        <dbReference type="Proteomes" id="UP001239019"/>
    </source>
</evidence>
<dbReference type="InterPro" id="IPR013595">
    <property type="entry name" value="Pept_S33_TAP-like_C"/>
</dbReference>
<proteinExistence type="predicted"/>
<dbReference type="InterPro" id="IPR005944">
    <property type="entry name" value="Pro_iminopeptidase"/>
</dbReference>
<dbReference type="Proteomes" id="UP001239019">
    <property type="component" value="Unassembled WGS sequence"/>
</dbReference>
<dbReference type="RefSeq" id="WP_306727872.1">
    <property type="nucleotide sequence ID" value="NZ_JAVDDT010000003.1"/>
</dbReference>
<feature type="domain" description="Peptidase S33 tripeptidyl aminopeptidase-like C-terminal" evidence="3">
    <location>
        <begin position="417"/>
        <end position="496"/>
    </location>
</feature>
<gene>
    <name evidence="4" type="ORF">RBH19_05765</name>
</gene>
<protein>
    <recommendedName>
        <fullName evidence="1">Proline iminopeptidase</fullName>
    </recommendedName>
</protein>
<dbReference type="GO" id="GO:0016787">
    <property type="term" value="F:hydrolase activity"/>
    <property type="evidence" value="ECO:0007669"/>
    <property type="project" value="UniProtKB-KW"/>
</dbReference>
<evidence type="ECO:0000256" key="1">
    <source>
        <dbReference type="ARBA" id="ARBA00021843"/>
    </source>
</evidence>
<keyword evidence="5" id="KW-1185">Reference proteome</keyword>
<evidence type="ECO:0000259" key="2">
    <source>
        <dbReference type="Pfam" id="PF00561"/>
    </source>
</evidence>
<evidence type="ECO:0000313" key="4">
    <source>
        <dbReference type="EMBL" id="MDQ2069371.1"/>
    </source>
</evidence>
<dbReference type="Gene3D" id="3.40.50.1820">
    <property type="entry name" value="alpha/beta hydrolase"/>
    <property type="match status" value="1"/>
</dbReference>
<dbReference type="PANTHER" id="PTHR43722:SF1">
    <property type="entry name" value="PROLINE IMINOPEPTIDASE"/>
    <property type="match status" value="1"/>
</dbReference>
<dbReference type="InterPro" id="IPR000073">
    <property type="entry name" value="AB_hydrolase_1"/>
</dbReference>
<dbReference type="Pfam" id="PF08386">
    <property type="entry name" value="Abhydrolase_4"/>
    <property type="match status" value="1"/>
</dbReference>
<feature type="domain" description="AB hydrolase-1" evidence="2">
    <location>
        <begin position="125"/>
        <end position="296"/>
    </location>
</feature>